<dbReference type="EMBL" id="JACIDS010000002">
    <property type="protein sequence ID" value="MBB3930028.1"/>
    <property type="molecule type" value="Genomic_DNA"/>
</dbReference>
<feature type="region of interest" description="Disordered" evidence="1">
    <location>
        <begin position="164"/>
        <end position="192"/>
    </location>
</feature>
<evidence type="ECO:0000313" key="2">
    <source>
        <dbReference type="EMBL" id="MBB3930028.1"/>
    </source>
</evidence>
<comment type="caution">
    <text evidence="2">The sequence shown here is derived from an EMBL/GenBank/DDBJ whole genome shotgun (WGS) entry which is preliminary data.</text>
</comment>
<protein>
    <recommendedName>
        <fullName evidence="4">General secretion pathway protein GspK</fullName>
    </recommendedName>
</protein>
<evidence type="ECO:0000256" key="1">
    <source>
        <dbReference type="SAM" id="MobiDB-lite"/>
    </source>
</evidence>
<sequence>MLLFVLLTIAVLSIGAIALSTRSLNAIDTTRAELAAAEERALLDAATARAIRALQYREDPLELPKTSRAQPASWQFGSSTVSIFLEREGEKFDVNASDLGVLPRFAANLALSGKSRQTVVDAITRARADHVIISDLGALLPDCERLGNGASRLARSMTIATRQRMPAGLDGAATPDQPSISEPQPSPTTTSPLLTIVTEHGGQELRTLVNVLARAPHVEIIQSTMTASTNDEVCDEGISD</sequence>
<evidence type="ECO:0008006" key="4">
    <source>
        <dbReference type="Google" id="ProtNLM"/>
    </source>
</evidence>
<dbReference type="Proteomes" id="UP000553963">
    <property type="component" value="Unassembled WGS sequence"/>
</dbReference>
<evidence type="ECO:0000313" key="3">
    <source>
        <dbReference type="Proteomes" id="UP000553963"/>
    </source>
</evidence>
<accession>A0A840AKY9</accession>
<feature type="compositionally biased region" description="Low complexity" evidence="1">
    <location>
        <begin position="177"/>
        <end position="192"/>
    </location>
</feature>
<organism evidence="2 3">
    <name type="scientific">Kaistia hirudinis</name>
    <dbReference type="NCBI Taxonomy" id="1293440"/>
    <lineage>
        <taxon>Bacteria</taxon>
        <taxon>Pseudomonadati</taxon>
        <taxon>Pseudomonadota</taxon>
        <taxon>Alphaproteobacteria</taxon>
        <taxon>Hyphomicrobiales</taxon>
        <taxon>Kaistiaceae</taxon>
        <taxon>Kaistia</taxon>
    </lineage>
</organism>
<reference evidence="2 3" key="1">
    <citation type="submission" date="2020-08" db="EMBL/GenBank/DDBJ databases">
        <title>Genomic Encyclopedia of Type Strains, Phase IV (KMG-IV): sequencing the most valuable type-strain genomes for metagenomic binning, comparative biology and taxonomic classification.</title>
        <authorList>
            <person name="Goeker M."/>
        </authorList>
    </citation>
    <scope>NUCLEOTIDE SEQUENCE [LARGE SCALE GENOMIC DNA]</scope>
    <source>
        <strain evidence="2 3">DSM 25966</strain>
    </source>
</reference>
<name>A0A840AKY9_9HYPH</name>
<dbReference type="AlphaFoldDB" id="A0A840AKY9"/>
<proteinExistence type="predicted"/>
<dbReference type="RefSeq" id="WP_183397726.1">
    <property type="nucleotide sequence ID" value="NZ_JACIDS010000002.1"/>
</dbReference>
<keyword evidence="3" id="KW-1185">Reference proteome</keyword>
<gene>
    <name evidence="2" type="ORF">GGR25_001067</name>
</gene>